<dbReference type="CDD" id="cd03822">
    <property type="entry name" value="GT4_mannosyltransferase-like"/>
    <property type="match status" value="1"/>
</dbReference>
<accession>A0ABU0JBL8</accession>
<dbReference type="PANTHER" id="PTHR12526:SF572">
    <property type="entry name" value="BLL5144 PROTEIN"/>
    <property type="match status" value="1"/>
</dbReference>
<evidence type="ECO:0000313" key="4">
    <source>
        <dbReference type="Proteomes" id="UP001242480"/>
    </source>
</evidence>
<dbReference type="InterPro" id="IPR028098">
    <property type="entry name" value="Glyco_trans_4-like_N"/>
</dbReference>
<sequence>MRSQGSVSFNGARIIAQLSRIALIGNSLPRRCGIATFTADLQRAIEASCAGVEASIVAMTDRGRIYEYPPAVHLQIDEGNISEYVRAAEVLNASGIDVVSLQHEFGIFGGDAGGHIVALLSRLTMPVVTTLHTVLAEPTPVQCSVMNRIIDTSAKIVVMAEKGRTLLQSVYRVPAEKIEVIPHGIPDVAFVEPDRVKAERGFAGRTVILTFGLLSPNKGIEIMIDAMPSILESRGDAVYVVLGATHPNLVRDQGETYRESLLARVRALGIEDHVVFLDQFVDQATLLDLISMCDVYVTPYLREAQMTSGTLAYSFGLGKAVVSTPYWHAQELLAGGRGVLVPFGDSVAIGSEIAGLLTDHPRRQAMRERAYASSRSMTWERTAGRYLAVFESARRGHRPEEMPPGKAALSAEYHFTDHRAPPAMRIGYFLSLCDDTGLLQHAVHSVADRSHGYCVDDNARALLLACALNRPGEQRLSETLTGRFAAFIQHAWNPDTRRFRNFMSYGRAWLEDSGSEDSHGRTLWALGECARSDANMSRRGWAARLFAEALPVAESLRSPRAWAFTLLGLNAYCAAVPHDAKAEAIRQVLANRLLTILSAVEAQDWVWFEDGLAYDNARLPEALIATGMSTGTSAQVAAGLRSLRWLTTLQTAPLGCFRPVGTHGFGDVRRRQPPAFDQQPLEAAATISACIAAWRASGDRAWRGEAERAFAWFLGDNDLSSPLADVENGSCRDGLHPDRPNENMGAESVLSYLLALAEIRQIARLSQRRGRFVPHLARGPEPAGPLARPH</sequence>
<feature type="domain" description="Glycosyl transferase family 1" evidence="1">
    <location>
        <begin position="203"/>
        <end position="371"/>
    </location>
</feature>
<dbReference type="InterPro" id="IPR001296">
    <property type="entry name" value="Glyco_trans_1"/>
</dbReference>
<dbReference type="SUPFAM" id="SSF48208">
    <property type="entry name" value="Six-hairpin glycosidases"/>
    <property type="match status" value="1"/>
</dbReference>
<name>A0ABU0JBL8_9HYPH</name>
<comment type="caution">
    <text evidence="3">The sequence shown here is derived from an EMBL/GenBank/DDBJ whole genome shotgun (WGS) entry which is preliminary data.</text>
</comment>
<evidence type="ECO:0000259" key="1">
    <source>
        <dbReference type="Pfam" id="PF00534"/>
    </source>
</evidence>
<dbReference type="Pfam" id="PF13439">
    <property type="entry name" value="Glyco_transf_4"/>
    <property type="match status" value="1"/>
</dbReference>
<gene>
    <name evidence="3" type="ORF">QO011_004691</name>
</gene>
<evidence type="ECO:0000313" key="3">
    <source>
        <dbReference type="EMBL" id="MDQ0471666.1"/>
    </source>
</evidence>
<dbReference type="Proteomes" id="UP001242480">
    <property type="component" value="Unassembled WGS sequence"/>
</dbReference>
<dbReference type="InterPro" id="IPR008928">
    <property type="entry name" value="6-hairpin_glycosidase_sf"/>
</dbReference>
<dbReference type="Gene3D" id="3.40.50.2000">
    <property type="entry name" value="Glycogen Phosphorylase B"/>
    <property type="match status" value="2"/>
</dbReference>
<dbReference type="SUPFAM" id="SSF53756">
    <property type="entry name" value="UDP-Glycosyltransferase/glycogen phosphorylase"/>
    <property type="match status" value="1"/>
</dbReference>
<evidence type="ECO:0000259" key="2">
    <source>
        <dbReference type="Pfam" id="PF13439"/>
    </source>
</evidence>
<dbReference type="EMBL" id="JAUSVX010000009">
    <property type="protein sequence ID" value="MDQ0471666.1"/>
    <property type="molecule type" value="Genomic_DNA"/>
</dbReference>
<proteinExistence type="predicted"/>
<dbReference type="Pfam" id="PF00534">
    <property type="entry name" value="Glycos_transf_1"/>
    <property type="match status" value="1"/>
</dbReference>
<reference evidence="3 4" key="1">
    <citation type="submission" date="2023-07" db="EMBL/GenBank/DDBJ databases">
        <title>Genomic Encyclopedia of Type Strains, Phase IV (KMG-IV): sequencing the most valuable type-strain genomes for metagenomic binning, comparative biology and taxonomic classification.</title>
        <authorList>
            <person name="Goeker M."/>
        </authorList>
    </citation>
    <scope>NUCLEOTIDE SEQUENCE [LARGE SCALE GENOMIC DNA]</scope>
    <source>
        <strain evidence="3 4">DSM 19619</strain>
    </source>
</reference>
<organism evidence="3 4">
    <name type="scientific">Labrys wisconsinensis</name>
    <dbReference type="NCBI Taxonomy" id="425677"/>
    <lineage>
        <taxon>Bacteria</taxon>
        <taxon>Pseudomonadati</taxon>
        <taxon>Pseudomonadota</taxon>
        <taxon>Alphaproteobacteria</taxon>
        <taxon>Hyphomicrobiales</taxon>
        <taxon>Xanthobacteraceae</taxon>
        <taxon>Labrys</taxon>
    </lineage>
</organism>
<keyword evidence="4" id="KW-1185">Reference proteome</keyword>
<feature type="domain" description="Glycosyltransferase subfamily 4-like N-terminal" evidence="2">
    <location>
        <begin position="33"/>
        <end position="186"/>
    </location>
</feature>
<protein>
    <submittedName>
        <fullName evidence="3">Glycosyltransferase involved in cell wall biosynthesis</fullName>
    </submittedName>
</protein>
<dbReference type="PANTHER" id="PTHR12526">
    <property type="entry name" value="GLYCOSYLTRANSFERASE"/>
    <property type="match status" value="1"/>
</dbReference>